<dbReference type="GO" id="GO:0005930">
    <property type="term" value="C:axoneme"/>
    <property type="evidence" value="ECO:0007669"/>
    <property type="project" value="UniProtKB-SubCell"/>
</dbReference>
<evidence type="ECO:0000256" key="7">
    <source>
        <dbReference type="ARBA" id="ARBA00022490"/>
    </source>
</evidence>
<keyword evidence="6" id="KW-1003">Cell membrane</keyword>
<evidence type="ECO:0000256" key="16">
    <source>
        <dbReference type="ARBA" id="ARBA00064619"/>
    </source>
</evidence>
<dbReference type="Gene3D" id="3.40.50.300">
    <property type="entry name" value="P-loop containing nucleotide triphosphate hydrolases"/>
    <property type="match status" value="1"/>
</dbReference>
<comment type="subunit">
    <text evidence="16">Interacts with SEC61B, ARL6IP1, ARL6IP2, ARL6IP3, ARL6IP4 ARL6IP5 and ARL6IP6. Interacts (GTP-bound form) with the BBSome a complex that contains BBS1, BBS2, BBS4, BBS5, BBS7, BBS8/TTC8, BBS9 and BBIP10. Interacts (GTP-free form) with IFT27.</text>
</comment>
<dbReference type="NCBIfam" id="TIGR00231">
    <property type="entry name" value="small_GTP"/>
    <property type="match status" value="1"/>
</dbReference>
<evidence type="ECO:0000256" key="17">
    <source>
        <dbReference type="PIRSR" id="PIRSR606689-1"/>
    </source>
</evidence>
<dbReference type="PRINTS" id="PR00328">
    <property type="entry name" value="SAR1GTPBP"/>
</dbReference>
<reference evidence="21" key="1">
    <citation type="submission" date="2025-05" db="UniProtKB">
        <authorList>
            <consortium name="Ensembl"/>
        </authorList>
    </citation>
    <scope>IDENTIFICATION</scope>
</reference>
<dbReference type="Pfam" id="PF00025">
    <property type="entry name" value="Arf"/>
    <property type="match status" value="1"/>
</dbReference>
<keyword evidence="10" id="KW-0970">Cilium biogenesis/degradation</keyword>
<dbReference type="Ensembl" id="ENSSSCT00035057940.1">
    <property type="protein sequence ID" value="ENSSSCP00035023287.1"/>
    <property type="gene ID" value="ENSSSCG00035043583.1"/>
</dbReference>
<dbReference type="Proteomes" id="UP000694726">
    <property type="component" value="Unplaced"/>
</dbReference>
<keyword evidence="20" id="KW-0812">Transmembrane</keyword>
<dbReference type="Ensembl" id="ENSSSCT00050103407.1">
    <property type="protein sequence ID" value="ENSSSCP00050045217.1"/>
    <property type="gene ID" value="ENSSSCG00050075414.1"/>
</dbReference>
<keyword evidence="18" id="KW-0479">Metal-binding</keyword>
<evidence type="ECO:0000256" key="12">
    <source>
        <dbReference type="ARBA" id="ARBA00023136"/>
    </source>
</evidence>
<evidence type="ECO:0000256" key="20">
    <source>
        <dbReference type="SAM" id="Phobius"/>
    </source>
</evidence>
<dbReference type="InterPro" id="IPR006689">
    <property type="entry name" value="Small_GTPase_ARF/SAR"/>
</dbReference>
<feature type="binding site" evidence="18">
    <location>
        <position position="31"/>
    </location>
    <ligand>
        <name>Mg(2+)</name>
        <dbReference type="ChEBI" id="CHEBI:18420"/>
    </ligand>
</feature>
<feature type="binding site" evidence="17">
    <location>
        <begin position="130"/>
        <end position="133"/>
    </location>
    <ligand>
        <name>GTP</name>
        <dbReference type="ChEBI" id="CHEBI:37565"/>
    </ligand>
</feature>
<dbReference type="CDD" id="cd04157">
    <property type="entry name" value="Arl6"/>
    <property type="match status" value="1"/>
</dbReference>
<dbReference type="InterPro" id="IPR027417">
    <property type="entry name" value="P-loop_NTPase"/>
</dbReference>
<evidence type="ECO:0000256" key="14">
    <source>
        <dbReference type="ARBA" id="ARBA00023273"/>
    </source>
</evidence>
<evidence type="ECO:0000313" key="22">
    <source>
        <dbReference type="Proteomes" id="UP000694720"/>
    </source>
</evidence>
<dbReference type="AlphaFoldDB" id="A0A8D1CVF5"/>
<feature type="binding site" evidence="17">
    <location>
        <begin position="24"/>
        <end position="31"/>
    </location>
    <ligand>
        <name>GTP</name>
        <dbReference type="ChEBI" id="CHEBI:37565"/>
    </ligand>
</feature>
<dbReference type="InterPro" id="IPR041839">
    <property type="entry name" value="Arl6"/>
</dbReference>
<dbReference type="GO" id="GO:0046872">
    <property type="term" value="F:metal ion binding"/>
    <property type="evidence" value="ECO:0007669"/>
    <property type="project" value="UniProtKB-KW"/>
</dbReference>
<evidence type="ECO:0000256" key="10">
    <source>
        <dbReference type="ARBA" id="ARBA00022794"/>
    </source>
</evidence>
<dbReference type="SMART" id="SM00177">
    <property type="entry name" value="ARF"/>
    <property type="match status" value="1"/>
</dbReference>
<dbReference type="GO" id="GO:0005525">
    <property type="term" value="F:GTP binding"/>
    <property type="evidence" value="ECO:0007669"/>
    <property type="project" value="UniProtKB-KW"/>
</dbReference>
<feature type="binding site" evidence="17">
    <location>
        <position position="72"/>
    </location>
    <ligand>
        <name>GTP</name>
        <dbReference type="ChEBI" id="CHEBI:37565"/>
    </ligand>
</feature>
<proteinExistence type="inferred from homology"/>
<dbReference type="Ensembl" id="ENSSSCT00055050677.1">
    <property type="protein sequence ID" value="ENSSSCP00055040523.1"/>
    <property type="gene ID" value="ENSSSCG00055025595.1"/>
</dbReference>
<gene>
    <name evidence="21" type="primary">ARL6</name>
</gene>
<keyword evidence="11 17" id="KW-0342">GTP-binding</keyword>
<dbReference type="PROSITE" id="PS51417">
    <property type="entry name" value="ARF"/>
    <property type="match status" value="1"/>
</dbReference>
<evidence type="ECO:0000256" key="11">
    <source>
        <dbReference type="ARBA" id="ARBA00023134"/>
    </source>
</evidence>
<evidence type="ECO:0000313" key="21">
    <source>
        <dbReference type="Ensembl" id="ENSSSCP00035023287.1"/>
    </source>
</evidence>
<accession>A0A8D1CVF5</accession>
<keyword evidence="20" id="KW-1133">Transmembrane helix</keyword>
<comment type="similarity">
    <text evidence="4 19">Belongs to the small GTPase superfamily. Arf family.</text>
</comment>
<comment type="subcellular location">
    <subcellularLocation>
        <location evidence="3">Cell projection</location>
        <location evidence="3">Cilium membrane</location>
        <topology evidence="3">Peripheral membrane protein</topology>
        <orientation evidence="3">Cytoplasmic side</orientation>
    </subcellularLocation>
    <subcellularLocation>
        <location evidence="2">Cytoplasm</location>
        <location evidence="2">Cytoskeleton</location>
        <location evidence="2">Cilium axoneme</location>
    </subcellularLocation>
    <subcellularLocation>
        <location evidence="1">Cytoplasm</location>
        <location evidence="1">Cytoskeleton</location>
        <location evidence="1">Cilium basal body</location>
    </subcellularLocation>
</comment>
<evidence type="ECO:0000256" key="9">
    <source>
        <dbReference type="ARBA" id="ARBA00022741"/>
    </source>
</evidence>
<evidence type="ECO:0000256" key="6">
    <source>
        <dbReference type="ARBA" id="ARBA00022475"/>
    </source>
</evidence>
<dbReference type="Proteomes" id="UP000694571">
    <property type="component" value="Unplaced"/>
</dbReference>
<dbReference type="Proteomes" id="UP000694720">
    <property type="component" value="Unplaced"/>
</dbReference>
<sequence>MGLLDRLSGLLGLKKKEVHVLCLGLDNSGKTTIINKLKPSNAQSQDIVPTIGFSIEKFKSSSLSFTVFDMSGQGRYRNLWEHYYKEGQAIIFVIDSSDRLRMVVAKEELDTLLNHPDIKHRRIPILFFANKMDLRDAVTSVKVSQLLCLENIKDKPWHICASDAIKGEGLQEGVDWLQGTSQNAVHLQPLFPFHSHFLSFFTFYFYYITAFSPLLSIYFCYQKKQYSKYLIPCSIYFNYIFIKNLFK</sequence>
<keyword evidence="15" id="KW-0449">Lipoprotein</keyword>
<dbReference type="PANTHER" id="PTHR11711">
    <property type="entry name" value="ADP RIBOSYLATION FACTOR-RELATED"/>
    <property type="match status" value="1"/>
</dbReference>
<evidence type="ECO:0000256" key="8">
    <source>
        <dbReference type="ARBA" id="ARBA00022707"/>
    </source>
</evidence>
<evidence type="ECO:0000256" key="15">
    <source>
        <dbReference type="ARBA" id="ARBA00023288"/>
    </source>
</evidence>
<evidence type="ECO:0000256" key="18">
    <source>
        <dbReference type="PIRSR" id="PIRSR606689-2"/>
    </source>
</evidence>
<evidence type="ECO:0000256" key="13">
    <source>
        <dbReference type="ARBA" id="ARBA00023212"/>
    </source>
</evidence>
<name>A0A8D1CVF5_PIG</name>
<evidence type="ECO:0000256" key="5">
    <source>
        <dbReference type="ARBA" id="ARBA00019766"/>
    </source>
</evidence>
<dbReference type="GO" id="GO:0060170">
    <property type="term" value="C:ciliary membrane"/>
    <property type="evidence" value="ECO:0007669"/>
    <property type="project" value="UniProtKB-SubCell"/>
</dbReference>
<dbReference type="Proteomes" id="UP000694724">
    <property type="component" value="Unplaced"/>
</dbReference>
<dbReference type="SMART" id="SM00178">
    <property type="entry name" value="SAR"/>
    <property type="match status" value="1"/>
</dbReference>
<evidence type="ECO:0000256" key="3">
    <source>
        <dbReference type="ARBA" id="ARBA00004522"/>
    </source>
</evidence>
<keyword evidence="13" id="KW-0206">Cytoskeleton</keyword>
<evidence type="ECO:0000256" key="2">
    <source>
        <dbReference type="ARBA" id="ARBA00004430"/>
    </source>
</evidence>
<feature type="transmembrane region" description="Helical" evidence="20">
    <location>
        <begin position="197"/>
        <end position="221"/>
    </location>
</feature>
<dbReference type="SUPFAM" id="SSF52540">
    <property type="entry name" value="P-loop containing nucleoside triphosphate hydrolases"/>
    <property type="match status" value="1"/>
</dbReference>
<dbReference type="InterPro" id="IPR005225">
    <property type="entry name" value="Small_GTP-bd"/>
</dbReference>
<protein>
    <recommendedName>
        <fullName evidence="5">ADP-ribosylation factor-like protein 6</fullName>
    </recommendedName>
</protein>
<evidence type="ECO:0000256" key="19">
    <source>
        <dbReference type="RuleBase" id="RU003925"/>
    </source>
</evidence>
<keyword evidence="7" id="KW-0963">Cytoplasm</keyword>
<keyword evidence="14" id="KW-0966">Cell projection</keyword>
<dbReference type="FunFam" id="3.40.50.300:FF:000457">
    <property type="entry name" value="ADP-ribosylation factor-like protein 6"/>
    <property type="match status" value="1"/>
</dbReference>
<keyword evidence="18" id="KW-0460">Magnesium</keyword>
<dbReference type="GO" id="GO:0030030">
    <property type="term" value="P:cell projection organization"/>
    <property type="evidence" value="ECO:0007669"/>
    <property type="project" value="UniProtKB-KW"/>
</dbReference>
<evidence type="ECO:0000256" key="4">
    <source>
        <dbReference type="ARBA" id="ARBA00010290"/>
    </source>
</evidence>
<keyword evidence="12 20" id="KW-0472">Membrane</keyword>
<keyword evidence="9 17" id="KW-0547">Nucleotide-binding</keyword>
<evidence type="ECO:0000256" key="1">
    <source>
        <dbReference type="ARBA" id="ARBA00004120"/>
    </source>
</evidence>
<dbReference type="InterPro" id="IPR024156">
    <property type="entry name" value="Small_GTPase_ARF"/>
</dbReference>
<keyword evidence="8" id="KW-0519">Myristate</keyword>
<dbReference type="Ensembl" id="ENSSSCT00015079291.1">
    <property type="protein sequence ID" value="ENSSSCP00015031996.1"/>
    <property type="gene ID" value="ENSSSCG00015059290.1"/>
</dbReference>
<organism evidence="21 22">
    <name type="scientific">Sus scrofa</name>
    <name type="common">Pig</name>
    <dbReference type="NCBI Taxonomy" id="9823"/>
    <lineage>
        <taxon>Eukaryota</taxon>
        <taxon>Metazoa</taxon>
        <taxon>Chordata</taxon>
        <taxon>Craniata</taxon>
        <taxon>Vertebrata</taxon>
        <taxon>Euteleostomi</taxon>
        <taxon>Mammalia</taxon>
        <taxon>Eutheria</taxon>
        <taxon>Laurasiatheria</taxon>
        <taxon>Artiodactyla</taxon>
        <taxon>Suina</taxon>
        <taxon>Suidae</taxon>
        <taxon>Sus</taxon>
    </lineage>
</organism>
<dbReference type="GO" id="GO:0003924">
    <property type="term" value="F:GTPase activity"/>
    <property type="evidence" value="ECO:0007669"/>
    <property type="project" value="InterPro"/>
</dbReference>
<feature type="binding site" evidence="18">
    <location>
        <position position="50"/>
    </location>
    <ligand>
        <name>Mg(2+)</name>
        <dbReference type="ChEBI" id="CHEBI:18420"/>
    </ligand>
</feature>